<comment type="caution">
    <text evidence="3">The sequence shown here is derived from an EMBL/GenBank/DDBJ whole genome shotgun (WGS) entry which is preliminary data.</text>
</comment>
<proteinExistence type="predicted"/>
<accession>A0A9R1WR84</accession>
<protein>
    <recommendedName>
        <fullName evidence="2">Reverse transcriptase Ty1/copia-type domain-containing protein</fullName>
    </recommendedName>
</protein>
<feature type="compositionally biased region" description="Polar residues" evidence="1">
    <location>
        <begin position="27"/>
        <end position="38"/>
    </location>
</feature>
<dbReference type="InterPro" id="IPR013103">
    <property type="entry name" value="RVT_2"/>
</dbReference>
<sequence>MNTFIESRDAIFDKERFTSIPRPRDMIQQSSSKNTTQAKDLPTRGLEDETEHPKSFSEAMPSRDDYFYKEAIQNEIDSIMHNNTWVLSDLPPVCKALGCKWILKRKMKVDGRIDKYKARLALSKRKALTSLIIMLSLLEFPLLDYHVKIAFLNGYLDEEIYMKQLGGSVMPGNENKVYALKKSLYGIVICLNVDDMLIFGTDQDEVDKTMKFLSSSFDMKDIGEAEVILGIRIKQGNNEISISQSQYVEKILKKFNFENCSPISTPIDPNLKLLPNKGAPMSQIE</sequence>
<dbReference type="AlphaFoldDB" id="A0A9R1WR84"/>
<dbReference type="Proteomes" id="UP000235145">
    <property type="component" value="Unassembled WGS sequence"/>
</dbReference>
<feature type="domain" description="Reverse transcriptase Ty1/copia-type" evidence="2">
    <location>
        <begin position="187"/>
        <end position="267"/>
    </location>
</feature>
<dbReference type="EMBL" id="NBSK02000009">
    <property type="protein sequence ID" value="KAJ0185871.1"/>
    <property type="molecule type" value="Genomic_DNA"/>
</dbReference>
<keyword evidence="4" id="KW-1185">Reference proteome</keyword>
<name>A0A9R1WR84_LACSA</name>
<evidence type="ECO:0000259" key="2">
    <source>
        <dbReference type="Pfam" id="PF07727"/>
    </source>
</evidence>
<organism evidence="3 4">
    <name type="scientific">Lactuca sativa</name>
    <name type="common">Garden lettuce</name>
    <dbReference type="NCBI Taxonomy" id="4236"/>
    <lineage>
        <taxon>Eukaryota</taxon>
        <taxon>Viridiplantae</taxon>
        <taxon>Streptophyta</taxon>
        <taxon>Embryophyta</taxon>
        <taxon>Tracheophyta</taxon>
        <taxon>Spermatophyta</taxon>
        <taxon>Magnoliopsida</taxon>
        <taxon>eudicotyledons</taxon>
        <taxon>Gunneridae</taxon>
        <taxon>Pentapetalae</taxon>
        <taxon>asterids</taxon>
        <taxon>campanulids</taxon>
        <taxon>Asterales</taxon>
        <taxon>Asteraceae</taxon>
        <taxon>Cichorioideae</taxon>
        <taxon>Cichorieae</taxon>
        <taxon>Lactucinae</taxon>
        <taxon>Lactuca</taxon>
    </lineage>
</organism>
<feature type="region of interest" description="Disordered" evidence="1">
    <location>
        <begin position="22"/>
        <end position="59"/>
    </location>
</feature>
<dbReference type="Pfam" id="PF07727">
    <property type="entry name" value="RVT_2"/>
    <property type="match status" value="1"/>
</dbReference>
<gene>
    <name evidence="3" type="ORF">LSAT_V11C900489030</name>
</gene>
<evidence type="ECO:0000256" key="1">
    <source>
        <dbReference type="SAM" id="MobiDB-lite"/>
    </source>
</evidence>
<evidence type="ECO:0000313" key="3">
    <source>
        <dbReference type="EMBL" id="KAJ0185871.1"/>
    </source>
</evidence>
<evidence type="ECO:0000313" key="4">
    <source>
        <dbReference type="Proteomes" id="UP000235145"/>
    </source>
</evidence>
<feature type="compositionally biased region" description="Basic and acidic residues" evidence="1">
    <location>
        <begin position="41"/>
        <end position="59"/>
    </location>
</feature>
<reference evidence="3 4" key="1">
    <citation type="journal article" date="2017" name="Nat. Commun.">
        <title>Genome assembly with in vitro proximity ligation data and whole-genome triplication in lettuce.</title>
        <authorList>
            <person name="Reyes-Chin-Wo S."/>
            <person name="Wang Z."/>
            <person name="Yang X."/>
            <person name="Kozik A."/>
            <person name="Arikit S."/>
            <person name="Song C."/>
            <person name="Xia L."/>
            <person name="Froenicke L."/>
            <person name="Lavelle D.O."/>
            <person name="Truco M.J."/>
            <person name="Xia R."/>
            <person name="Zhu S."/>
            <person name="Xu C."/>
            <person name="Xu H."/>
            <person name="Xu X."/>
            <person name="Cox K."/>
            <person name="Korf I."/>
            <person name="Meyers B.C."/>
            <person name="Michelmore R.W."/>
        </authorList>
    </citation>
    <scope>NUCLEOTIDE SEQUENCE [LARGE SCALE GENOMIC DNA]</scope>
    <source>
        <strain evidence="4">cv. Salinas</strain>
        <tissue evidence="3">Seedlings</tissue>
    </source>
</reference>